<dbReference type="OrthoDB" id="9810297at2"/>
<protein>
    <submittedName>
        <fullName evidence="8">16S rRNA (Cytosine967-C5)-methyltransferase</fullName>
    </submittedName>
</protein>
<proteinExistence type="inferred from homology"/>
<organism evidence="8 9">
    <name type="scientific">Aestuariispira insulae</name>
    <dbReference type="NCBI Taxonomy" id="1461337"/>
    <lineage>
        <taxon>Bacteria</taxon>
        <taxon>Pseudomonadati</taxon>
        <taxon>Pseudomonadota</taxon>
        <taxon>Alphaproteobacteria</taxon>
        <taxon>Rhodospirillales</taxon>
        <taxon>Kiloniellaceae</taxon>
        <taxon>Aestuariispira</taxon>
    </lineage>
</organism>
<dbReference type="Gene3D" id="1.10.940.10">
    <property type="entry name" value="NusB-like"/>
    <property type="match status" value="1"/>
</dbReference>
<comment type="caution">
    <text evidence="8">The sequence shown here is derived from an EMBL/GenBank/DDBJ whole genome shotgun (WGS) entry which is preliminary data.</text>
</comment>
<feature type="compositionally biased region" description="Basic residues" evidence="6">
    <location>
        <begin position="10"/>
        <end position="19"/>
    </location>
</feature>
<feature type="binding site" evidence="5">
    <location>
        <begin position="273"/>
        <end position="279"/>
    </location>
    <ligand>
        <name>S-adenosyl-L-methionine</name>
        <dbReference type="ChEBI" id="CHEBI:59789"/>
    </ligand>
</feature>
<dbReference type="GO" id="GO:0006355">
    <property type="term" value="P:regulation of DNA-templated transcription"/>
    <property type="evidence" value="ECO:0007669"/>
    <property type="project" value="InterPro"/>
</dbReference>
<dbReference type="CDD" id="cd02440">
    <property type="entry name" value="AdoMet_MTases"/>
    <property type="match status" value="1"/>
</dbReference>
<keyword evidence="4 5" id="KW-0694">RNA-binding</keyword>
<reference evidence="8 9" key="1">
    <citation type="submission" date="2018-07" db="EMBL/GenBank/DDBJ databases">
        <title>Genomic Encyclopedia of Type Strains, Phase III (KMG-III): the genomes of soil and plant-associated and newly described type strains.</title>
        <authorList>
            <person name="Whitman W."/>
        </authorList>
    </citation>
    <scope>NUCLEOTIDE SEQUENCE [LARGE SCALE GENOMIC DNA]</scope>
    <source>
        <strain evidence="8 9">CECT 8488</strain>
    </source>
</reference>
<dbReference type="PRINTS" id="PR02008">
    <property type="entry name" value="RCMTFAMILY"/>
</dbReference>
<dbReference type="InterPro" id="IPR029063">
    <property type="entry name" value="SAM-dependent_MTases_sf"/>
</dbReference>
<dbReference type="Pfam" id="PF01029">
    <property type="entry name" value="NusB"/>
    <property type="match status" value="1"/>
</dbReference>
<dbReference type="Proteomes" id="UP000256845">
    <property type="component" value="Unassembled WGS sequence"/>
</dbReference>
<dbReference type="InterPro" id="IPR023267">
    <property type="entry name" value="RCMT"/>
</dbReference>
<dbReference type="Gene3D" id="3.40.50.150">
    <property type="entry name" value="Vaccinia Virus protein VP39"/>
    <property type="match status" value="1"/>
</dbReference>
<dbReference type="PROSITE" id="PS51686">
    <property type="entry name" value="SAM_MT_RSMB_NOP"/>
    <property type="match status" value="1"/>
</dbReference>
<comment type="similarity">
    <text evidence="5">Belongs to the class I-like SAM-binding methyltransferase superfamily. RsmB/NOP family.</text>
</comment>
<dbReference type="InterPro" id="IPR035926">
    <property type="entry name" value="NusB-like_sf"/>
</dbReference>
<keyword evidence="2 5" id="KW-0808">Transferase</keyword>
<dbReference type="SUPFAM" id="SSF53335">
    <property type="entry name" value="S-adenosyl-L-methionine-dependent methyltransferases"/>
    <property type="match status" value="1"/>
</dbReference>
<feature type="region of interest" description="Disordered" evidence="6">
    <location>
        <begin position="1"/>
        <end position="34"/>
    </location>
</feature>
<evidence type="ECO:0000256" key="6">
    <source>
        <dbReference type="SAM" id="MobiDB-lite"/>
    </source>
</evidence>
<feature type="binding site" evidence="5">
    <location>
        <position position="320"/>
    </location>
    <ligand>
        <name>S-adenosyl-L-methionine</name>
        <dbReference type="ChEBI" id="CHEBI:59789"/>
    </ligand>
</feature>
<keyword evidence="1 5" id="KW-0489">Methyltransferase</keyword>
<feature type="binding site" evidence="5">
    <location>
        <position position="336"/>
    </location>
    <ligand>
        <name>S-adenosyl-L-methionine</name>
        <dbReference type="ChEBI" id="CHEBI:59789"/>
    </ligand>
</feature>
<evidence type="ECO:0000259" key="7">
    <source>
        <dbReference type="PROSITE" id="PS51686"/>
    </source>
</evidence>
<feature type="domain" description="SAM-dependent MTase RsmB/NOP-type" evidence="7">
    <location>
        <begin position="178"/>
        <end position="457"/>
    </location>
</feature>
<evidence type="ECO:0000313" key="9">
    <source>
        <dbReference type="Proteomes" id="UP000256845"/>
    </source>
</evidence>
<keyword evidence="3 5" id="KW-0949">S-adenosyl-L-methionine</keyword>
<dbReference type="AlphaFoldDB" id="A0A3D9HFA1"/>
<gene>
    <name evidence="8" type="ORF">DFP90_108144</name>
</gene>
<feature type="binding site" evidence="5">
    <location>
        <position position="294"/>
    </location>
    <ligand>
        <name>S-adenosyl-L-methionine</name>
        <dbReference type="ChEBI" id="CHEBI:59789"/>
    </ligand>
</feature>
<dbReference type="RefSeq" id="WP_115937744.1">
    <property type="nucleotide sequence ID" value="NZ_QRDW01000008.1"/>
</dbReference>
<dbReference type="SUPFAM" id="SSF48013">
    <property type="entry name" value="NusB-like"/>
    <property type="match status" value="1"/>
</dbReference>
<feature type="active site" description="Nucleophile" evidence="5">
    <location>
        <position position="389"/>
    </location>
</feature>
<dbReference type="GO" id="GO:0003723">
    <property type="term" value="F:RNA binding"/>
    <property type="evidence" value="ECO:0007669"/>
    <property type="project" value="UniProtKB-UniRule"/>
</dbReference>
<evidence type="ECO:0000256" key="2">
    <source>
        <dbReference type="ARBA" id="ARBA00022679"/>
    </source>
</evidence>
<evidence type="ECO:0000256" key="3">
    <source>
        <dbReference type="ARBA" id="ARBA00022691"/>
    </source>
</evidence>
<accession>A0A3D9HFA1</accession>
<dbReference type="PANTHER" id="PTHR22807:SF61">
    <property type="entry name" value="NOL1_NOP2_SUN FAMILY PROTEIN _ ANTITERMINATION NUSB DOMAIN-CONTAINING PROTEIN"/>
    <property type="match status" value="1"/>
</dbReference>
<name>A0A3D9HFA1_9PROT</name>
<keyword evidence="9" id="KW-1185">Reference proteome</keyword>
<dbReference type="GO" id="GO:0008173">
    <property type="term" value="F:RNA methyltransferase activity"/>
    <property type="evidence" value="ECO:0007669"/>
    <property type="project" value="InterPro"/>
</dbReference>
<dbReference type="InterPro" id="IPR001678">
    <property type="entry name" value="MeTrfase_RsmB-F_NOP2_dom"/>
</dbReference>
<dbReference type="InterPro" id="IPR049560">
    <property type="entry name" value="MeTrfase_RsmB-F_NOP2_cat"/>
</dbReference>
<sequence>MTDRFSSKSAHGRNGRARKPGNPNARPTTARPKSARQVALTLLGAVMDKHLAVDDACFGNRDFADLSDRDKSFAKLLVLTVARHMGQMNALIDRLLQEPPEGDKGQVRRILQLGLAQLVYLKTPAHAAVGQTVELAGRKPLFRYKGVVNAILRRVDREGDALFDDLSDPKLNVRPWAWKSWEAAYGETTARAIATAHVAGATLDLTVKDDADDWAETLGADRLPTGSLRLPAGTAVPGLEGYKAGHWWVQDAAAALPVKLLGDVTGKTVIDLCAAPGGKTMQLIAAGASVTAVDRHGGRLKRLQANLDRVGQRAQVVEADAETWRPEKPADIVLLDAPCTATGTIRRHPELQWIRSPNDVKELAELQRKLLLASLDMVRPGGEILYVTCSLQPEEGEAQIAGLLDAVVELSLKPFVKADLPGLEEAITDHGYLRCLPSYWAEKGGMDGFFAARLIRK</sequence>
<dbReference type="Pfam" id="PF01189">
    <property type="entry name" value="Methyltr_RsmB-F"/>
    <property type="match status" value="1"/>
</dbReference>
<evidence type="ECO:0000256" key="5">
    <source>
        <dbReference type="PROSITE-ProRule" id="PRU01023"/>
    </source>
</evidence>
<dbReference type="GO" id="GO:0001510">
    <property type="term" value="P:RNA methylation"/>
    <property type="evidence" value="ECO:0007669"/>
    <property type="project" value="InterPro"/>
</dbReference>
<dbReference type="PANTHER" id="PTHR22807">
    <property type="entry name" value="NOP2 YEAST -RELATED NOL1/NOP2/FMU SUN DOMAIN-CONTAINING"/>
    <property type="match status" value="1"/>
</dbReference>
<evidence type="ECO:0000256" key="1">
    <source>
        <dbReference type="ARBA" id="ARBA00022603"/>
    </source>
</evidence>
<evidence type="ECO:0000256" key="4">
    <source>
        <dbReference type="ARBA" id="ARBA00022884"/>
    </source>
</evidence>
<evidence type="ECO:0000313" key="8">
    <source>
        <dbReference type="EMBL" id="RED48125.1"/>
    </source>
</evidence>
<dbReference type="EMBL" id="QRDW01000008">
    <property type="protein sequence ID" value="RED48125.1"/>
    <property type="molecule type" value="Genomic_DNA"/>
</dbReference>
<dbReference type="InterPro" id="IPR006027">
    <property type="entry name" value="NusB_RsmB_TIM44"/>
</dbReference>